<evidence type="ECO:0000313" key="2">
    <source>
        <dbReference type="EMBL" id="GBP23027.1"/>
    </source>
</evidence>
<comment type="caution">
    <text evidence="2">The sequence shown here is derived from an EMBL/GenBank/DDBJ whole genome shotgun (WGS) entry which is preliminary data.</text>
</comment>
<dbReference type="AlphaFoldDB" id="A0A4C1UAD4"/>
<accession>A0A4C1UAD4</accession>
<sequence length="67" mass="7535">MFGKLNTVRYVDTEDSGASRRRIRERAGPGRTKRRHREPADAAAAPARAGDRVLYAGRLRPGRIAFR</sequence>
<dbReference type="EMBL" id="BGZK01000146">
    <property type="protein sequence ID" value="GBP23027.1"/>
    <property type="molecule type" value="Genomic_DNA"/>
</dbReference>
<proteinExistence type="predicted"/>
<evidence type="ECO:0000313" key="3">
    <source>
        <dbReference type="Proteomes" id="UP000299102"/>
    </source>
</evidence>
<evidence type="ECO:0000256" key="1">
    <source>
        <dbReference type="SAM" id="MobiDB-lite"/>
    </source>
</evidence>
<dbReference type="Proteomes" id="UP000299102">
    <property type="component" value="Unassembled WGS sequence"/>
</dbReference>
<reference evidence="2 3" key="1">
    <citation type="journal article" date="2019" name="Commun. Biol.">
        <title>The bagworm genome reveals a unique fibroin gene that provides high tensile strength.</title>
        <authorList>
            <person name="Kono N."/>
            <person name="Nakamura H."/>
            <person name="Ohtoshi R."/>
            <person name="Tomita M."/>
            <person name="Numata K."/>
            <person name="Arakawa K."/>
        </authorList>
    </citation>
    <scope>NUCLEOTIDE SEQUENCE [LARGE SCALE GENOMIC DNA]</scope>
</reference>
<keyword evidence="3" id="KW-1185">Reference proteome</keyword>
<organism evidence="2 3">
    <name type="scientific">Eumeta variegata</name>
    <name type="common">Bagworm moth</name>
    <name type="synonym">Eumeta japonica</name>
    <dbReference type="NCBI Taxonomy" id="151549"/>
    <lineage>
        <taxon>Eukaryota</taxon>
        <taxon>Metazoa</taxon>
        <taxon>Ecdysozoa</taxon>
        <taxon>Arthropoda</taxon>
        <taxon>Hexapoda</taxon>
        <taxon>Insecta</taxon>
        <taxon>Pterygota</taxon>
        <taxon>Neoptera</taxon>
        <taxon>Endopterygota</taxon>
        <taxon>Lepidoptera</taxon>
        <taxon>Glossata</taxon>
        <taxon>Ditrysia</taxon>
        <taxon>Tineoidea</taxon>
        <taxon>Psychidae</taxon>
        <taxon>Oiketicinae</taxon>
        <taxon>Eumeta</taxon>
    </lineage>
</organism>
<name>A0A4C1UAD4_EUMVA</name>
<protein>
    <submittedName>
        <fullName evidence="2">Uncharacterized protein</fullName>
    </submittedName>
</protein>
<feature type="region of interest" description="Disordered" evidence="1">
    <location>
        <begin position="1"/>
        <end position="47"/>
    </location>
</feature>
<gene>
    <name evidence="2" type="ORF">EVAR_15701_1</name>
</gene>